<feature type="transmembrane region" description="Helical" evidence="1">
    <location>
        <begin position="40"/>
        <end position="67"/>
    </location>
</feature>
<evidence type="ECO:0000313" key="2">
    <source>
        <dbReference type="EMBL" id="HGT40310.1"/>
    </source>
</evidence>
<comment type="caution">
    <text evidence="2">The sequence shown here is derived from an EMBL/GenBank/DDBJ whole genome shotgun (WGS) entry which is preliminary data.</text>
</comment>
<dbReference type="InterPro" id="IPR016024">
    <property type="entry name" value="ARM-type_fold"/>
</dbReference>
<evidence type="ECO:0008006" key="3">
    <source>
        <dbReference type="Google" id="ProtNLM"/>
    </source>
</evidence>
<evidence type="ECO:0000256" key="1">
    <source>
        <dbReference type="SAM" id="Phobius"/>
    </source>
</evidence>
<name>A0A7C4QWQ7_9PLAN</name>
<proteinExistence type="predicted"/>
<gene>
    <name evidence="2" type="ORF">ENS64_13765</name>
</gene>
<accession>A0A7C4QWQ7</accession>
<organism evidence="2">
    <name type="scientific">Schlesneria paludicola</name>
    <dbReference type="NCBI Taxonomy" id="360056"/>
    <lineage>
        <taxon>Bacteria</taxon>
        <taxon>Pseudomonadati</taxon>
        <taxon>Planctomycetota</taxon>
        <taxon>Planctomycetia</taxon>
        <taxon>Planctomycetales</taxon>
        <taxon>Planctomycetaceae</taxon>
        <taxon>Schlesneria</taxon>
    </lineage>
</organism>
<reference evidence="2" key="1">
    <citation type="journal article" date="2020" name="mSystems">
        <title>Genome- and Community-Level Interaction Insights into Carbon Utilization and Element Cycling Functions of Hydrothermarchaeota in Hydrothermal Sediment.</title>
        <authorList>
            <person name="Zhou Z."/>
            <person name="Liu Y."/>
            <person name="Xu W."/>
            <person name="Pan J."/>
            <person name="Luo Z.H."/>
            <person name="Li M."/>
        </authorList>
    </citation>
    <scope>NUCLEOTIDE SEQUENCE [LARGE SCALE GENOMIC DNA]</scope>
    <source>
        <strain evidence="2">SpSt-508</strain>
    </source>
</reference>
<dbReference type="SUPFAM" id="SSF48371">
    <property type="entry name" value="ARM repeat"/>
    <property type="match status" value="1"/>
</dbReference>
<protein>
    <recommendedName>
        <fullName evidence="3">HEAT repeat domain-containing protein</fullName>
    </recommendedName>
</protein>
<sequence>MLANVYPWVMVRAMTDAPSAARAETRDDDLPPVQPPSAGFIVQLFVVPALIVLAVVAVWTLFGRLAIGEQDWRRLVQDLESANPHVHKRAMFGLAQLLDADQRLKHRGQQLAANPEIARALVSQFERSLNQTAPDDETLSLQVYLSRALGLLDVPATTVPVLVKALEPQRQTEIRKGAVTSLALIAGRALERGEPLGEMAIAALTELSQDADPTLRRPAAFTLGLTPSPVAVDRLQVLLADADVMTAVNAAVALARQQSTAGFEVFVRALETMPPAQNPVAQQETLLIQKNVLHAIAGLGALFDAQQRQTLRQLIEPMAQHHAEPRIRIEARAALNALAQRP</sequence>
<keyword evidence="1" id="KW-1133">Transmembrane helix</keyword>
<dbReference type="EMBL" id="DSVQ01000016">
    <property type="protein sequence ID" value="HGT40310.1"/>
    <property type="molecule type" value="Genomic_DNA"/>
</dbReference>
<dbReference type="InterPro" id="IPR011989">
    <property type="entry name" value="ARM-like"/>
</dbReference>
<dbReference type="Gene3D" id="1.25.10.10">
    <property type="entry name" value="Leucine-rich Repeat Variant"/>
    <property type="match status" value="2"/>
</dbReference>
<dbReference type="AlphaFoldDB" id="A0A7C4QWQ7"/>
<keyword evidence="1" id="KW-0472">Membrane</keyword>
<keyword evidence="1" id="KW-0812">Transmembrane</keyword>